<reference evidence="1 2" key="1">
    <citation type="submission" date="2019-10" db="EMBL/GenBank/DDBJ databases">
        <title>Streptomyces smaragdinus sp. nov. and Streptomyces fabii sp. nov., isolated from the gut of fungus growing-termite Macrotermes natalensis.</title>
        <authorList>
            <person name="Schwitalla J."/>
            <person name="Benndorf R."/>
            <person name="Martin K."/>
            <person name="De Beer W."/>
            <person name="Kaster A.-K."/>
            <person name="Vollmers J."/>
            <person name="Poulsen M."/>
            <person name="Beemelmanns C."/>
        </authorList>
    </citation>
    <scope>NUCLEOTIDE SEQUENCE [LARGE SCALE GENOMIC DNA]</scope>
    <source>
        <strain evidence="1 2">RB5</strain>
    </source>
</reference>
<protein>
    <submittedName>
        <fullName evidence="1">Uncharacterized protein</fullName>
    </submittedName>
</protein>
<dbReference type="RefSeq" id="WP_153450158.1">
    <property type="nucleotide sequence ID" value="NZ_WEGJ01000002.1"/>
</dbReference>
<evidence type="ECO:0000313" key="2">
    <source>
        <dbReference type="Proteomes" id="UP000466345"/>
    </source>
</evidence>
<dbReference type="OrthoDB" id="3216747at2"/>
<dbReference type="Proteomes" id="UP000466345">
    <property type="component" value="Unassembled WGS sequence"/>
</dbReference>
<name>A0A7K0CBK1_9ACTN</name>
<organism evidence="1 2">
    <name type="scientific">Streptomyces smaragdinus</name>
    <dbReference type="NCBI Taxonomy" id="2585196"/>
    <lineage>
        <taxon>Bacteria</taxon>
        <taxon>Bacillati</taxon>
        <taxon>Actinomycetota</taxon>
        <taxon>Actinomycetes</taxon>
        <taxon>Kitasatosporales</taxon>
        <taxon>Streptomycetaceae</taxon>
        <taxon>Streptomyces</taxon>
    </lineage>
</organism>
<gene>
    <name evidence="1" type="ORF">SRB5_09500</name>
</gene>
<evidence type="ECO:0000313" key="1">
    <source>
        <dbReference type="EMBL" id="MQY10837.1"/>
    </source>
</evidence>
<comment type="caution">
    <text evidence="1">The sequence shown here is derived from an EMBL/GenBank/DDBJ whole genome shotgun (WGS) entry which is preliminary data.</text>
</comment>
<dbReference type="EMBL" id="WEGJ01000002">
    <property type="protein sequence ID" value="MQY10837.1"/>
    <property type="molecule type" value="Genomic_DNA"/>
</dbReference>
<proteinExistence type="predicted"/>
<accession>A0A7K0CBK1</accession>
<keyword evidence="2" id="KW-1185">Reference proteome</keyword>
<sequence length="88" mass="9258">MTVLPNLPRNTALLDVLRAQGVPEGRDADAYDGRRIGGAGDAFLVLQRIPGLSGVFAQVLSVTGGYTLDHRDGAPVRLASSRPRTVCA</sequence>
<dbReference type="AlphaFoldDB" id="A0A7K0CBK1"/>